<evidence type="ECO:0000313" key="1">
    <source>
        <dbReference type="EMBL" id="UFP97851.1"/>
    </source>
</evidence>
<accession>A0ABY3PV99</accession>
<organism evidence="1 2">
    <name type="scientific">Pseudomonas fitomaticsae</name>
    <dbReference type="NCBI Taxonomy" id="2837969"/>
    <lineage>
        <taxon>Bacteria</taxon>
        <taxon>Pseudomonadati</taxon>
        <taxon>Pseudomonadota</taxon>
        <taxon>Gammaproteobacteria</taxon>
        <taxon>Pseudomonadales</taxon>
        <taxon>Pseudomonadaceae</taxon>
        <taxon>Pseudomonas</taxon>
    </lineage>
</organism>
<dbReference type="EMBL" id="CP075567">
    <property type="protein sequence ID" value="UFP97851.1"/>
    <property type="molecule type" value="Genomic_DNA"/>
</dbReference>
<proteinExistence type="predicted"/>
<reference evidence="1 2" key="1">
    <citation type="journal article" date="2022" name="Int. J. Syst. Evol. Microbiol.">
        <title>Pseudomonas fitomaticsae sp. nov., isolated at Marimurtra Botanical Garden in Blanes, Catalonia, Spain.</title>
        <authorList>
            <person name="Atanasov K.E."/>
            <person name="Galbis D.M."/>
            <person name="Cornado D."/>
            <person name="Serpico A."/>
            <person name="Sanchez G."/>
            <person name="Bosch M."/>
            <person name="Ferrer A."/>
            <person name="Altabella T."/>
        </authorList>
    </citation>
    <scope>NUCLEOTIDE SEQUENCE [LARGE SCALE GENOMIC DNA]</scope>
    <source>
        <strain evidence="1 2">FIT81</strain>
    </source>
</reference>
<evidence type="ECO:0000313" key="2">
    <source>
        <dbReference type="Proteomes" id="UP001162907"/>
    </source>
</evidence>
<protein>
    <submittedName>
        <fullName evidence="1">Uncharacterized protein</fullName>
    </submittedName>
</protein>
<sequence>MNIEISGPSGDQWIVRMDAFVVRFDSKVAAQSFVDQLKARIDAPHAWPTLVDTAPVARPRVTRAADPVVL</sequence>
<gene>
    <name evidence="1" type="ORF">KJY40_17500</name>
</gene>
<name>A0ABY3PV99_9PSED</name>
<keyword evidence="2" id="KW-1185">Reference proteome</keyword>
<dbReference type="RefSeq" id="WP_230731423.1">
    <property type="nucleotide sequence ID" value="NZ_CP075567.1"/>
</dbReference>
<dbReference type="Proteomes" id="UP001162907">
    <property type="component" value="Chromosome"/>
</dbReference>